<dbReference type="SUPFAM" id="SSF52266">
    <property type="entry name" value="SGNH hydrolase"/>
    <property type="match status" value="1"/>
</dbReference>
<keyword evidence="4" id="KW-1185">Reference proteome</keyword>
<dbReference type="InterPro" id="IPR008979">
    <property type="entry name" value="Galactose-bd-like_sf"/>
</dbReference>
<dbReference type="InterPro" id="IPR036514">
    <property type="entry name" value="SGNH_hydro_sf"/>
</dbReference>
<evidence type="ECO:0000313" key="4">
    <source>
        <dbReference type="Proteomes" id="UP000798808"/>
    </source>
</evidence>
<name>A0ABW9RMJ6_9BACT</name>
<gene>
    <name evidence="3" type="ORF">E1163_09430</name>
</gene>
<dbReference type="PANTHER" id="PTHR22901">
    <property type="entry name" value="SIALATE O-ACETYLESTERASE"/>
    <property type="match status" value="1"/>
</dbReference>
<dbReference type="InterPro" id="IPR013783">
    <property type="entry name" value="Ig-like_fold"/>
</dbReference>
<accession>A0ABW9RMJ6</accession>
<dbReference type="Pfam" id="PF03629">
    <property type="entry name" value="SASA"/>
    <property type="match status" value="2"/>
</dbReference>
<dbReference type="SUPFAM" id="SSF49785">
    <property type="entry name" value="Galactose-binding domain-like"/>
    <property type="match status" value="1"/>
</dbReference>
<reference evidence="3 4" key="1">
    <citation type="submission" date="2019-02" db="EMBL/GenBank/DDBJ databases">
        <authorList>
            <person name="Goldberg S.R."/>
            <person name="Haltli B.A."/>
            <person name="Correa H."/>
            <person name="Russell K.G."/>
        </authorList>
    </citation>
    <scope>NUCLEOTIDE SEQUENCE [LARGE SCALE GENOMIC DNA]</scope>
    <source>
        <strain evidence="3 4">JCM 16186</strain>
    </source>
</reference>
<dbReference type="Gene3D" id="3.40.50.1110">
    <property type="entry name" value="SGNH hydrolase"/>
    <property type="match status" value="2"/>
</dbReference>
<feature type="domain" description="Sialate O-acetylesterase" evidence="2">
    <location>
        <begin position="115"/>
        <end position="230"/>
    </location>
</feature>
<evidence type="ECO:0000256" key="1">
    <source>
        <dbReference type="ARBA" id="ARBA00022801"/>
    </source>
</evidence>
<proteinExistence type="predicted"/>
<sequence length="650" mass="73224">MSVINRLLLRTATLSFTLFFIFKTQCYAQITLSKVFGDNMVLQRDMKIPVWGNSAPGAHITAELGGKQVTTKASQEGKWKVDFPKFKAGGPYTLKFYEKGKAGEAIEFNNVLIGDVWLASGQSNMEWQVQQAKDAENEIAKADYPNIHFLFVEHDKKLTPQTDISSGQWKVCDTANVRELSAVAYYFSRKIHQDQNVPIGIIQSTWGGTPVESWTSREKLLTSPITKAATLGNDTLTYDHFIADSLNSVRYWEIVYQPQNNTDQKIPEPEYDDSDWNGIEMPGVFRDIGMAGYNGMVWLRKKVMLPESFTRKDLTINLGHPEMNYSLYFNGTQICKNVWNANPTHHYTIPAKLVKNGENTISVRMAVLWGGGGLNPPADELYITDSVSRVSLEGTWLYKKDLEPALPEIQNYHYYPEVLFNAMINPLIPYGIKGFIWYQGEANAEAAYDYRTLFPMMIQDWRARWGQGDLPFLFVQLANFQAVKPQPSESDWAELREAQTMTLSLPNTGMACIIDIGEADDIHPRNKQEVGRRLALIANKLVYEENIIASGPQYKSFKVEGNKVRISFAHTGSGLATMDGKEVTGFAIAGEDKQFYWAKAEIDGDEVVVSSDKVKSPKAVRYAWADNPVCNLVNSEGLPAVPFRTDDRID</sequence>
<dbReference type="Proteomes" id="UP000798808">
    <property type="component" value="Unassembled WGS sequence"/>
</dbReference>
<dbReference type="PANTHER" id="PTHR22901:SF0">
    <property type="entry name" value="SIALATE O-ACETYLESTERASE"/>
    <property type="match status" value="1"/>
</dbReference>
<dbReference type="InterPro" id="IPR005181">
    <property type="entry name" value="SASA"/>
</dbReference>
<dbReference type="EMBL" id="SMLW01000489">
    <property type="protein sequence ID" value="MTI25161.1"/>
    <property type="molecule type" value="Genomic_DNA"/>
</dbReference>
<dbReference type="RefSeq" id="WP_155171195.1">
    <property type="nucleotide sequence ID" value="NZ_BAAAFL010000012.1"/>
</dbReference>
<evidence type="ECO:0000259" key="2">
    <source>
        <dbReference type="Pfam" id="PF03629"/>
    </source>
</evidence>
<keyword evidence="1" id="KW-0378">Hydrolase</keyword>
<feature type="domain" description="Sialate O-acetylesterase" evidence="2">
    <location>
        <begin position="431"/>
        <end position="535"/>
    </location>
</feature>
<evidence type="ECO:0000313" key="3">
    <source>
        <dbReference type="EMBL" id="MTI25161.1"/>
    </source>
</evidence>
<comment type="caution">
    <text evidence="3">The sequence shown here is derived from an EMBL/GenBank/DDBJ whole genome shotgun (WGS) entry which is preliminary data.</text>
</comment>
<protein>
    <submittedName>
        <fullName evidence="3">Sialate O-acetylesterase</fullName>
    </submittedName>
</protein>
<dbReference type="InterPro" id="IPR039329">
    <property type="entry name" value="SIAE"/>
</dbReference>
<dbReference type="Gene3D" id="2.60.40.10">
    <property type="entry name" value="Immunoglobulins"/>
    <property type="match status" value="1"/>
</dbReference>
<organism evidence="3 4">
    <name type="scientific">Fulvivirga kasyanovii</name>
    <dbReference type="NCBI Taxonomy" id="396812"/>
    <lineage>
        <taxon>Bacteria</taxon>
        <taxon>Pseudomonadati</taxon>
        <taxon>Bacteroidota</taxon>
        <taxon>Cytophagia</taxon>
        <taxon>Cytophagales</taxon>
        <taxon>Fulvivirgaceae</taxon>
        <taxon>Fulvivirga</taxon>
    </lineage>
</organism>